<evidence type="ECO:0000256" key="1">
    <source>
        <dbReference type="ARBA" id="ARBA00004141"/>
    </source>
</evidence>
<feature type="transmembrane region" description="Helical" evidence="6">
    <location>
        <begin position="64"/>
        <end position="87"/>
    </location>
</feature>
<sequence length="370" mass="39205">MKPAIDPARTHRISKIVLSIGLAVLGLWIGGTFLPALVWAAIIGIAIDPLYRRAEARWPRARGLLLPLVATTLIALLVLVPLAMGAIEAAREAKYLFAWLADAQENGMPEPAWLARLPLFSDQVTIWWHDNLATPEGAGQQLHRLRSTVLIQQSQLLGKGLILRSIIFGFTLMALFFVLRDRDVIVAQFARAGERLLGPAGKRLGGQVILSVRGTIDGLVLVGIGEGAVMAVVYLIAGVPHPLLLGSITAVAAMIPFGAAAIFLIAGALLVGEGAVGWAIAVFAIGMGVVFIADHFIRPVLIGGATRLPFLLVLIGILGGVEMLGLLGLFVGPATMAVLMMLWRDYVGANLSATPPPHESRAAPPPPDYG</sequence>
<evidence type="ECO:0000256" key="6">
    <source>
        <dbReference type="SAM" id="Phobius"/>
    </source>
</evidence>
<feature type="transmembrane region" description="Helical" evidence="6">
    <location>
        <begin position="218"/>
        <end position="237"/>
    </location>
</feature>
<evidence type="ECO:0000313" key="8">
    <source>
        <dbReference type="Proteomes" id="UP001169764"/>
    </source>
</evidence>
<keyword evidence="5 6" id="KW-0472">Membrane</keyword>
<keyword evidence="3 6" id="KW-0812">Transmembrane</keyword>
<comment type="caution">
    <text evidence="7">The sequence shown here is derived from an EMBL/GenBank/DDBJ whole genome shotgun (WGS) entry which is preliminary data.</text>
</comment>
<reference evidence="7" key="1">
    <citation type="submission" date="2023-07" db="EMBL/GenBank/DDBJ databases">
        <authorList>
            <person name="Kim M."/>
        </authorList>
    </citation>
    <scope>NUCLEOTIDE SEQUENCE</scope>
    <source>
        <strain evidence="7">BIUV-7</strain>
    </source>
</reference>
<protein>
    <submittedName>
        <fullName evidence="7">AI-2E family transporter</fullName>
    </submittedName>
</protein>
<dbReference type="Proteomes" id="UP001169764">
    <property type="component" value="Unassembled WGS sequence"/>
</dbReference>
<dbReference type="EMBL" id="JAUOTP010000002">
    <property type="protein sequence ID" value="MDO6413518.1"/>
    <property type="molecule type" value="Genomic_DNA"/>
</dbReference>
<keyword evidence="8" id="KW-1185">Reference proteome</keyword>
<dbReference type="RefSeq" id="WP_303540043.1">
    <property type="nucleotide sequence ID" value="NZ_JAUOTP010000002.1"/>
</dbReference>
<comment type="subcellular location">
    <subcellularLocation>
        <location evidence="1">Membrane</location>
        <topology evidence="1">Multi-pass membrane protein</topology>
    </subcellularLocation>
</comment>
<evidence type="ECO:0000256" key="4">
    <source>
        <dbReference type="ARBA" id="ARBA00022989"/>
    </source>
</evidence>
<feature type="transmembrane region" description="Helical" evidence="6">
    <location>
        <begin position="161"/>
        <end position="179"/>
    </location>
</feature>
<dbReference type="InterPro" id="IPR002549">
    <property type="entry name" value="AI-2E-like"/>
</dbReference>
<feature type="transmembrane region" description="Helical" evidence="6">
    <location>
        <begin position="275"/>
        <end position="293"/>
    </location>
</feature>
<feature type="transmembrane region" description="Helical" evidence="6">
    <location>
        <begin position="244"/>
        <end position="269"/>
    </location>
</feature>
<dbReference type="Pfam" id="PF01594">
    <property type="entry name" value="AI-2E_transport"/>
    <property type="match status" value="1"/>
</dbReference>
<comment type="similarity">
    <text evidence="2">Belongs to the autoinducer-2 exporter (AI-2E) (TC 2.A.86) family.</text>
</comment>
<organism evidence="7 8">
    <name type="scientific">Sphingomonas natans</name>
    <dbReference type="NCBI Taxonomy" id="3063330"/>
    <lineage>
        <taxon>Bacteria</taxon>
        <taxon>Pseudomonadati</taxon>
        <taxon>Pseudomonadota</taxon>
        <taxon>Alphaproteobacteria</taxon>
        <taxon>Sphingomonadales</taxon>
        <taxon>Sphingomonadaceae</taxon>
        <taxon>Sphingomonas</taxon>
    </lineage>
</organism>
<proteinExistence type="inferred from homology"/>
<dbReference type="PANTHER" id="PTHR21716:SF61">
    <property type="entry name" value="BLR8064 PROTEIN"/>
    <property type="match status" value="1"/>
</dbReference>
<evidence type="ECO:0000256" key="5">
    <source>
        <dbReference type="ARBA" id="ARBA00023136"/>
    </source>
</evidence>
<evidence type="ECO:0000313" key="7">
    <source>
        <dbReference type="EMBL" id="MDO6413518.1"/>
    </source>
</evidence>
<keyword evidence="4 6" id="KW-1133">Transmembrane helix</keyword>
<accession>A0ABT8Y6I1</accession>
<evidence type="ECO:0000256" key="2">
    <source>
        <dbReference type="ARBA" id="ARBA00009773"/>
    </source>
</evidence>
<gene>
    <name evidence="7" type="ORF">Q4F19_03900</name>
</gene>
<dbReference type="PANTHER" id="PTHR21716">
    <property type="entry name" value="TRANSMEMBRANE PROTEIN"/>
    <property type="match status" value="1"/>
</dbReference>
<evidence type="ECO:0000256" key="3">
    <source>
        <dbReference type="ARBA" id="ARBA00022692"/>
    </source>
</evidence>
<name>A0ABT8Y6I1_9SPHN</name>